<protein>
    <submittedName>
        <fullName evidence="5">MarR family transcriptional regulator</fullName>
    </submittedName>
</protein>
<keyword evidence="6" id="KW-1185">Reference proteome</keyword>
<accession>A0A974SIQ8</accession>
<dbReference type="Proteomes" id="UP000596427">
    <property type="component" value="Chromosome"/>
</dbReference>
<dbReference type="KEGG" id="xdi:EZH22_27975"/>
<dbReference type="GO" id="GO:0003677">
    <property type="term" value="F:DNA binding"/>
    <property type="evidence" value="ECO:0007669"/>
    <property type="project" value="UniProtKB-KW"/>
</dbReference>
<dbReference type="EMBL" id="CP063362">
    <property type="protein sequence ID" value="QRG06697.1"/>
    <property type="molecule type" value="Genomic_DNA"/>
</dbReference>
<keyword evidence="1" id="KW-0805">Transcription regulation</keyword>
<name>A0A974SIQ8_9HYPH</name>
<dbReference type="RefSeq" id="WP_203193603.1">
    <property type="nucleotide sequence ID" value="NZ_CP063362.1"/>
</dbReference>
<evidence type="ECO:0000256" key="2">
    <source>
        <dbReference type="ARBA" id="ARBA00023125"/>
    </source>
</evidence>
<dbReference type="GO" id="GO:0006950">
    <property type="term" value="P:response to stress"/>
    <property type="evidence" value="ECO:0007669"/>
    <property type="project" value="TreeGrafter"/>
</dbReference>
<dbReference type="InterPro" id="IPR036388">
    <property type="entry name" value="WH-like_DNA-bd_sf"/>
</dbReference>
<reference evidence="5 6" key="1">
    <citation type="submission" date="2020-10" db="EMBL/GenBank/DDBJ databases">
        <title>Degradation of 1,4-Dioxane by Xanthobacter sp. YN2, via a Novel Group-2 Soluble Di-Iron Monooxygenase.</title>
        <authorList>
            <person name="Ma F."/>
            <person name="Wang Y."/>
            <person name="Yang J."/>
            <person name="Guo H."/>
            <person name="Su D."/>
            <person name="Yu L."/>
        </authorList>
    </citation>
    <scope>NUCLEOTIDE SEQUENCE [LARGE SCALE GENOMIC DNA]</scope>
    <source>
        <strain evidence="5 6">YN2</strain>
    </source>
</reference>
<dbReference type="GO" id="GO:0003700">
    <property type="term" value="F:DNA-binding transcription factor activity"/>
    <property type="evidence" value="ECO:0007669"/>
    <property type="project" value="InterPro"/>
</dbReference>
<dbReference type="PANTHER" id="PTHR33164">
    <property type="entry name" value="TRANSCRIPTIONAL REGULATOR, MARR FAMILY"/>
    <property type="match status" value="1"/>
</dbReference>
<evidence type="ECO:0000256" key="1">
    <source>
        <dbReference type="ARBA" id="ARBA00023015"/>
    </source>
</evidence>
<evidence type="ECO:0000313" key="6">
    <source>
        <dbReference type="Proteomes" id="UP000596427"/>
    </source>
</evidence>
<dbReference type="PRINTS" id="PR00598">
    <property type="entry name" value="HTHMARR"/>
</dbReference>
<dbReference type="InterPro" id="IPR039422">
    <property type="entry name" value="MarR/SlyA-like"/>
</dbReference>
<keyword evidence="2" id="KW-0238">DNA-binding</keyword>
<organism evidence="5 6">
    <name type="scientific">Xanthobacter dioxanivorans</name>
    <dbReference type="NCBI Taxonomy" id="2528964"/>
    <lineage>
        <taxon>Bacteria</taxon>
        <taxon>Pseudomonadati</taxon>
        <taxon>Pseudomonadota</taxon>
        <taxon>Alphaproteobacteria</taxon>
        <taxon>Hyphomicrobiales</taxon>
        <taxon>Xanthobacteraceae</taxon>
        <taxon>Xanthobacter</taxon>
    </lineage>
</organism>
<keyword evidence="3" id="KW-0804">Transcription</keyword>
<proteinExistence type="predicted"/>
<dbReference type="SMART" id="SM00347">
    <property type="entry name" value="HTH_MARR"/>
    <property type="match status" value="1"/>
</dbReference>
<sequence length="157" mass="17325">MNNQQASRRRLTSGLLQAGRQWRRLTAAALAADDISEACASPLVWLRRLGGGVRQVTLAAHVGIEGTSLVRLLDQLCEAGLVVRRDDPEDRRAKTLWLTAEGEQLAERIEGAIARLRSRIFAEISEADVEATLRVLEALEHAHTRLQQNPSLLEADS</sequence>
<dbReference type="Gene3D" id="1.10.10.10">
    <property type="entry name" value="Winged helix-like DNA-binding domain superfamily/Winged helix DNA-binding domain"/>
    <property type="match status" value="1"/>
</dbReference>
<dbReference type="InterPro" id="IPR000835">
    <property type="entry name" value="HTH_MarR-typ"/>
</dbReference>
<dbReference type="SUPFAM" id="SSF46785">
    <property type="entry name" value="Winged helix' DNA-binding domain"/>
    <property type="match status" value="1"/>
</dbReference>
<dbReference type="PROSITE" id="PS50995">
    <property type="entry name" value="HTH_MARR_2"/>
    <property type="match status" value="1"/>
</dbReference>
<dbReference type="AlphaFoldDB" id="A0A974SIQ8"/>
<feature type="domain" description="HTH marR-type" evidence="4">
    <location>
        <begin position="8"/>
        <end position="141"/>
    </location>
</feature>
<gene>
    <name evidence="5" type="ORF">EZH22_27975</name>
</gene>
<evidence type="ECO:0000259" key="4">
    <source>
        <dbReference type="PROSITE" id="PS50995"/>
    </source>
</evidence>
<evidence type="ECO:0000313" key="5">
    <source>
        <dbReference type="EMBL" id="QRG06697.1"/>
    </source>
</evidence>
<evidence type="ECO:0000256" key="3">
    <source>
        <dbReference type="ARBA" id="ARBA00023163"/>
    </source>
</evidence>
<dbReference type="InterPro" id="IPR036390">
    <property type="entry name" value="WH_DNA-bd_sf"/>
</dbReference>
<dbReference type="PANTHER" id="PTHR33164:SF64">
    <property type="entry name" value="TRANSCRIPTIONAL REGULATOR SLYA"/>
    <property type="match status" value="1"/>
</dbReference>
<dbReference type="Pfam" id="PF12802">
    <property type="entry name" value="MarR_2"/>
    <property type="match status" value="1"/>
</dbReference>